<dbReference type="InterPro" id="IPR036278">
    <property type="entry name" value="Sialidase_sf"/>
</dbReference>
<dbReference type="AlphaFoldDB" id="A0A9D2D8B3"/>
<dbReference type="PANTHER" id="PTHR10628">
    <property type="entry name" value="SIALIDASE"/>
    <property type="match status" value="1"/>
</dbReference>
<reference evidence="4" key="2">
    <citation type="submission" date="2021-04" db="EMBL/GenBank/DDBJ databases">
        <authorList>
            <person name="Gilroy R."/>
        </authorList>
    </citation>
    <scope>NUCLEOTIDE SEQUENCE</scope>
    <source>
        <strain evidence="4">CHK192-19661</strain>
    </source>
</reference>
<evidence type="ECO:0000256" key="3">
    <source>
        <dbReference type="ARBA" id="ARBA00012733"/>
    </source>
</evidence>
<comment type="catalytic activity">
    <reaction evidence="1">
        <text>Hydrolysis of alpha-(2-&gt;3)-, alpha-(2-&gt;6)-, alpha-(2-&gt;8)- glycosidic linkages of terminal sialic acid residues in oligosaccharides, glycoproteins, glycolipids, colominic acid and synthetic substrates.</text>
        <dbReference type="EC" id="3.2.1.18"/>
    </reaction>
</comment>
<comment type="similarity">
    <text evidence="2">Belongs to the glycosyl hydrolase 33 family.</text>
</comment>
<dbReference type="GO" id="GO:0016020">
    <property type="term" value="C:membrane"/>
    <property type="evidence" value="ECO:0007669"/>
    <property type="project" value="TreeGrafter"/>
</dbReference>
<dbReference type="PANTHER" id="PTHR10628:SF30">
    <property type="entry name" value="EXO-ALPHA-SIALIDASE"/>
    <property type="match status" value="1"/>
</dbReference>
<dbReference type="CDD" id="cd15482">
    <property type="entry name" value="Sialidase_non-viral"/>
    <property type="match status" value="1"/>
</dbReference>
<organism evidence="4 5">
    <name type="scientific">Candidatus Borkfalkia avicola</name>
    <dbReference type="NCBI Taxonomy" id="2838503"/>
    <lineage>
        <taxon>Bacteria</taxon>
        <taxon>Bacillati</taxon>
        <taxon>Bacillota</taxon>
        <taxon>Clostridia</taxon>
        <taxon>Christensenellales</taxon>
        <taxon>Christensenellaceae</taxon>
        <taxon>Candidatus Borkfalkia</taxon>
    </lineage>
</organism>
<comment type="caution">
    <text evidence="4">The sequence shown here is derived from an EMBL/GenBank/DDBJ whole genome shotgun (WGS) entry which is preliminary data.</text>
</comment>
<dbReference type="EC" id="3.2.1.18" evidence="3"/>
<dbReference type="InterPro" id="IPR026856">
    <property type="entry name" value="Sialidase_fam"/>
</dbReference>
<dbReference type="GO" id="GO:0009313">
    <property type="term" value="P:oligosaccharide catabolic process"/>
    <property type="evidence" value="ECO:0007669"/>
    <property type="project" value="TreeGrafter"/>
</dbReference>
<dbReference type="SUPFAM" id="SSF50939">
    <property type="entry name" value="Sialidases"/>
    <property type="match status" value="1"/>
</dbReference>
<evidence type="ECO:0000256" key="2">
    <source>
        <dbReference type="ARBA" id="ARBA00009348"/>
    </source>
</evidence>
<dbReference type="GO" id="GO:0004308">
    <property type="term" value="F:exo-alpha-sialidase activity"/>
    <property type="evidence" value="ECO:0007669"/>
    <property type="project" value="UniProtKB-EC"/>
</dbReference>
<dbReference type="GO" id="GO:0006689">
    <property type="term" value="P:ganglioside catabolic process"/>
    <property type="evidence" value="ECO:0007669"/>
    <property type="project" value="TreeGrafter"/>
</dbReference>
<proteinExistence type="inferred from homology"/>
<dbReference type="EMBL" id="DXCF01000041">
    <property type="protein sequence ID" value="HIZ10394.1"/>
    <property type="molecule type" value="Genomic_DNA"/>
</dbReference>
<name>A0A9D2D8B3_9FIRM</name>
<protein>
    <recommendedName>
        <fullName evidence="3">exo-alpha-sialidase</fullName>
        <ecNumber evidence="3">3.2.1.18</ecNumber>
    </recommendedName>
</protein>
<gene>
    <name evidence="4" type="ORF">H9726_07895</name>
</gene>
<dbReference type="Gene3D" id="2.120.10.10">
    <property type="match status" value="1"/>
</dbReference>
<evidence type="ECO:0000256" key="1">
    <source>
        <dbReference type="ARBA" id="ARBA00000427"/>
    </source>
</evidence>
<evidence type="ECO:0000313" key="5">
    <source>
        <dbReference type="Proteomes" id="UP000824025"/>
    </source>
</evidence>
<reference evidence="4" key="1">
    <citation type="journal article" date="2021" name="PeerJ">
        <title>Extensive microbial diversity within the chicken gut microbiome revealed by metagenomics and culture.</title>
        <authorList>
            <person name="Gilroy R."/>
            <person name="Ravi A."/>
            <person name="Getino M."/>
            <person name="Pursley I."/>
            <person name="Horton D.L."/>
            <person name="Alikhan N.F."/>
            <person name="Baker D."/>
            <person name="Gharbi K."/>
            <person name="Hall N."/>
            <person name="Watson M."/>
            <person name="Adriaenssens E.M."/>
            <person name="Foster-Nyarko E."/>
            <person name="Jarju S."/>
            <person name="Secka A."/>
            <person name="Antonio M."/>
            <person name="Oren A."/>
            <person name="Chaudhuri R.R."/>
            <person name="La Ragione R."/>
            <person name="Hildebrand F."/>
            <person name="Pallen M.J."/>
        </authorList>
    </citation>
    <scope>NUCLEOTIDE SEQUENCE</scope>
    <source>
        <strain evidence="4">CHK192-19661</strain>
    </source>
</reference>
<dbReference type="Proteomes" id="UP000824025">
    <property type="component" value="Unassembled WGS sequence"/>
</dbReference>
<evidence type="ECO:0000313" key="4">
    <source>
        <dbReference type="EMBL" id="HIZ10394.1"/>
    </source>
</evidence>
<sequence>MEFGKIWDSQELFGYFAWPTAGRLPDGRLIVVCSGFRMRHVCPFGKVTAFYSDDEGKTWSSPAVLSSSILDNRDAGLCVSGGKVLLTTFTVSRAVQRKYMDMWYRQEGMEKENAFILSYLAMIGDEEERRELGSFIMEGDGYRFGKRRHMPGELSAPHGPFARNGGGFYFAGVKRSLGVDEAPGELAFMESDDGAQWTERARLCIPSSGLCFCECHGVQLPDGKIVVHARVQGEQKGRNIFSVWQCESYDGGSTFTPFRQVIEDGAPPHLLRHSSGALICSYANRTLPHAGPRAAISYDGGESWTGHIVLREDAVGEDIGYPSSVELSDGRILTVFYFTDTPHQDKTALHYAVWDPDEVGGR</sequence>
<keyword evidence="4" id="KW-0378">Hydrolase</keyword>
<accession>A0A9D2D8B3</accession>
<dbReference type="GO" id="GO:0005737">
    <property type="term" value="C:cytoplasm"/>
    <property type="evidence" value="ECO:0007669"/>
    <property type="project" value="TreeGrafter"/>
</dbReference>